<comment type="caution">
    <text evidence="7">The sequence shown here is derived from an EMBL/GenBank/DDBJ whole genome shotgun (WGS) entry which is preliminary data.</text>
</comment>
<dbReference type="RefSeq" id="WP_220808287.1">
    <property type="nucleotide sequence ID" value="NZ_BPMK01000008.1"/>
</dbReference>
<feature type="transmembrane region" description="Helical" evidence="6">
    <location>
        <begin position="63"/>
        <end position="90"/>
    </location>
</feature>
<evidence type="ECO:0000256" key="2">
    <source>
        <dbReference type="ARBA" id="ARBA00022475"/>
    </source>
</evidence>
<keyword evidence="3 6" id="KW-0812">Transmembrane</keyword>
<evidence type="ECO:0000256" key="1">
    <source>
        <dbReference type="ARBA" id="ARBA00004651"/>
    </source>
</evidence>
<gene>
    <name evidence="7" type="ORF">NCCP691_21400</name>
</gene>
<feature type="transmembrane region" description="Helical" evidence="6">
    <location>
        <begin position="121"/>
        <end position="141"/>
    </location>
</feature>
<dbReference type="Pfam" id="PF01810">
    <property type="entry name" value="LysE"/>
    <property type="match status" value="1"/>
</dbReference>
<sequence>MDMLFPSWPLMVAFFAASVALAVTPGPAVVYIITRTLAQGRGAGLASTAGVALGNLGNATGAALGLAALFAVSSLAFTLVKYAGAAYLVWLGIRALRARDAAPAEARFGDASLRRIFRDGFFVALLNPKTAIFFAAFLPQFMDPSASAPLQSIALGAVFVVIACITDTVYVMAASMLAPLLSRMSGAASAGRYVTAGAFIGLGIFTATAGGRGK</sequence>
<protein>
    <submittedName>
        <fullName evidence="7">RhtB family transporter</fullName>
    </submittedName>
</protein>
<evidence type="ECO:0000256" key="6">
    <source>
        <dbReference type="SAM" id="Phobius"/>
    </source>
</evidence>
<evidence type="ECO:0000313" key="8">
    <source>
        <dbReference type="Proteomes" id="UP000887222"/>
    </source>
</evidence>
<dbReference type="PANTHER" id="PTHR30086:SF20">
    <property type="entry name" value="ARGININE EXPORTER PROTEIN ARGO-RELATED"/>
    <property type="match status" value="1"/>
</dbReference>
<dbReference type="PIRSF" id="PIRSF006324">
    <property type="entry name" value="LeuE"/>
    <property type="match status" value="1"/>
</dbReference>
<comment type="subcellular location">
    <subcellularLocation>
        <location evidence="1">Cell membrane</location>
        <topology evidence="1">Multi-pass membrane protein</topology>
    </subcellularLocation>
</comment>
<dbReference type="PANTHER" id="PTHR30086">
    <property type="entry name" value="ARGININE EXPORTER PROTEIN ARGO"/>
    <property type="match status" value="1"/>
</dbReference>
<dbReference type="InterPro" id="IPR001123">
    <property type="entry name" value="LeuE-type"/>
</dbReference>
<keyword evidence="5 6" id="KW-0472">Membrane</keyword>
<feature type="transmembrane region" description="Helical" evidence="6">
    <location>
        <begin position="153"/>
        <end position="181"/>
    </location>
</feature>
<proteinExistence type="predicted"/>
<dbReference type="Proteomes" id="UP000887222">
    <property type="component" value="Unassembled WGS sequence"/>
</dbReference>
<dbReference type="EMBL" id="BPMK01000008">
    <property type="protein sequence ID" value="GIZ52126.1"/>
    <property type="molecule type" value="Genomic_DNA"/>
</dbReference>
<evidence type="ECO:0000256" key="4">
    <source>
        <dbReference type="ARBA" id="ARBA00022989"/>
    </source>
</evidence>
<feature type="transmembrane region" description="Helical" evidence="6">
    <location>
        <begin position="193"/>
        <end position="211"/>
    </location>
</feature>
<evidence type="ECO:0000256" key="5">
    <source>
        <dbReference type="ARBA" id="ARBA00023136"/>
    </source>
</evidence>
<reference evidence="7 8" key="1">
    <citation type="journal article" date="2022" name="Int. J. Syst. Evol. Microbiol.">
        <title>Noviherbaspirillum aridicola sp. nov., isolated from an arid soil in Pakistan.</title>
        <authorList>
            <person name="Khan I.U."/>
            <person name="Saqib M."/>
            <person name="Amin A."/>
            <person name="Hussain F."/>
            <person name="Li L."/>
            <person name="Liu Y.H."/>
            <person name="Fang B.Z."/>
            <person name="Ahmed I."/>
            <person name="Li W.J."/>
        </authorList>
    </citation>
    <scope>NUCLEOTIDE SEQUENCE [LARGE SCALE GENOMIC DNA]</scope>
    <source>
        <strain evidence="7 8">NCCP-691</strain>
    </source>
</reference>
<name>A0ABQ4Q4K3_9BURK</name>
<accession>A0ABQ4Q4K3</accession>
<keyword evidence="4 6" id="KW-1133">Transmembrane helix</keyword>
<evidence type="ECO:0000256" key="3">
    <source>
        <dbReference type="ARBA" id="ARBA00022692"/>
    </source>
</evidence>
<keyword evidence="2" id="KW-1003">Cell membrane</keyword>
<evidence type="ECO:0000313" key="7">
    <source>
        <dbReference type="EMBL" id="GIZ52126.1"/>
    </source>
</evidence>
<organism evidence="7 8">
    <name type="scientific">Noviherbaspirillum aridicola</name>
    <dbReference type="NCBI Taxonomy" id="2849687"/>
    <lineage>
        <taxon>Bacteria</taxon>
        <taxon>Pseudomonadati</taxon>
        <taxon>Pseudomonadota</taxon>
        <taxon>Betaproteobacteria</taxon>
        <taxon>Burkholderiales</taxon>
        <taxon>Oxalobacteraceae</taxon>
        <taxon>Noviherbaspirillum</taxon>
    </lineage>
</organism>
<keyword evidence="8" id="KW-1185">Reference proteome</keyword>